<dbReference type="AlphaFoldDB" id="A0A502FJY0"/>
<dbReference type="Proteomes" id="UP000319931">
    <property type="component" value="Unassembled WGS sequence"/>
</dbReference>
<accession>A0A502FJY0</accession>
<proteinExistence type="predicted"/>
<reference evidence="1 2" key="1">
    <citation type="journal article" date="2019" name="Environ. Microbiol.">
        <title>Species interactions and distinct microbial communities in high Arctic permafrost affected cryosols are associated with the CH4 and CO2 gas fluxes.</title>
        <authorList>
            <person name="Altshuler I."/>
            <person name="Hamel J."/>
            <person name="Turney S."/>
            <person name="Magnuson E."/>
            <person name="Levesque R."/>
            <person name="Greer C."/>
            <person name="Whyte L.G."/>
        </authorList>
    </citation>
    <scope>NUCLEOTIDE SEQUENCE [LARGE SCALE GENOMIC DNA]</scope>
    <source>
        <strain evidence="1 2">E6.1</strain>
    </source>
</reference>
<evidence type="ECO:0000313" key="1">
    <source>
        <dbReference type="EMBL" id="TPG49704.1"/>
    </source>
</evidence>
<organism evidence="1 2">
    <name type="scientific">Sphingomonas glacialis</name>
    <dbReference type="NCBI Taxonomy" id="658225"/>
    <lineage>
        <taxon>Bacteria</taxon>
        <taxon>Pseudomonadati</taxon>
        <taxon>Pseudomonadota</taxon>
        <taxon>Alphaproteobacteria</taxon>
        <taxon>Sphingomonadales</taxon>
        <taxon>Sphingomonadaceae</taxon>
        <taxon>Sphingomonas</taxon>
    </lineage>
</organism>
<protein>
    <submittedName>
        <fullName evidence="1">Uncharacterized protein</fullName>
    </submittedName>
</protein>
<evidence type="ECO:0000313" key="2">
    <source>
        <dbReference type="Proteomes" id="UP000319931"/>
    </source>
</evidence>
<gene>
    <name evidence="1" type="ORF">EAH76_17605</name>
</gene>
<dbReference type="EMBL" id="RCZC01000006">
    <property type="protein sequence ID" value="TPG49704.1"/>
    <property type="molecule type" value="Genomic_DNA"/>
</dbReference>
<name>A0A502FJY0_9SPHN</name>
<sequence length="114" mass="12528">MAKADRLARMDERRLETETEYHALLLSALQQTAAGQLKLFGHGRDKAQLAKAAPVVAELTELGETIDALRDQLQIEPFALHARFLASRGAVSAHAVGEPKQAQAWLDQWTETPA</sequence>
<dbReference type="OrthoDB" id="7450963at2"/>
<dbReference type="RefSeq" id="WP_140851596.1">
    <property type="nucleotide sequence ID" value="NZ_RCZC01000006.1"/>
</dbReference>
<keyword evidence="2" id="KW-1185">Reference proteome</keyword>
<comment type="caution">
    <text evidence="1">The sequence shown here is derived from an EMBL/GenBank/DDBJ whole genome shotgun (WGS) entry which is preliminary data.</text>
</comment>